<proteinExistence type="predicted"/>
<accession>X0ST12</accession>
<dbReference type="EMBL" id="BARS01006183">
    <property type="protein sequence ID" value="GAF84124.1"/>
    <property type="molecule type" value="Genomic_DNA"/>
</dbReference>
<gene>
    <name evidence="2" type="ORF">S01H1_12089</name>
</gene>
<dbReference type="InterPro" id="IPR055259">
    <property type="entry name" value="YkvP/CgeB_Glyco_trans-like"/>
</dbReference>
<protein>
    <recommendedName>
        <fullName evidence="1">Spore protein YkvP/CgeB glycosyl transferase-like domain-containing protein</fullName>
    </recommendedName>
</protein>
<dbReference type="SUPFAM" id="SSF53756">
    <property type="entry name" value="UDP-Glycosyltransferase/glycogen phosphorylase"/>
    <property type="match status" value="1"/>
</dbReference>
<evidence type="ECO:0000313" key="2">
    <source>
        <dbReference type="EMBL" id="GAF84124.1"/>
    </source>
</evidence>
<reference evidence="2" key="1">
    <citation type="journal article" date="2014" name="Front. Microbiol.">
        <title>High frequency of phylogenetically diverse reductive dehalogenase-homologous genes in deep subseafloor sedimentary metagenomes.</title>
        <authorList>
            <person name="Kawai M."/>
            <person name="Futagami T."/>
            <person name="Toyoda A."/>
            <person name="Takaki Y."/>
            <person name="Nishi S."/>
            <person name="Hori S."/>
            <person name="Arai W."/>
            <person name="Tsubouchi T."/>
            <person name="Morono Y."/>
            <person name="Uchiyama I."/>
            <person name="Ito T."/>
            <person name="Fujiyama A."/>
            <person name="Inagaki F."/>
            <person name="Takami H."/>
        </authorList>
    </citation>
    <scope>NUCLEOTIDE SEQUENCE</scope>
    <source>
        <strain evidence="2">Expedition CK06-06</strain>
    </source>
</reference>
<sequence>MKILFAGVFTPESTNTPMASAMESLGQNVIRFPYREIAARSGSLGLAKALREKAEKVDAVIVAKGLGGGEPGFDAATFKSLSCKTVYWLPDSTDVQGFPVIDLARACDIACATSLVSCAAIERWGHKAVNQIFEGYDPKVFRPRQAKKEFDVTFVGSLDPHRAELLDALQCATVKPFPTNYAEVIDTKRIHVHRPTAYMRDLSRVYNRSRIVLNICRGQIFSDRVVQGMASGAYVLSEYCEDLDAAFEVGAEIGVFWTWNQMIHEVQTALRDEKWREDVAAAGAEAVKKFGW</sequence>
<feature type="non-terminal residue" evidence="2">
    <location>
        <position position="292"/>
    </location>
</feature>
<dbReference type="AlphaFoldDB" id="X0ST12"/>
<organism evidence="2">
    <name type="scientific">marine sediment metagenome</name>
    <dbReference type="NCBI Taxonomy" id="412755"/>
    <lineage>
        <taxon>unclassified sequences</taxon>
        <taxon>metagenomes</taxon>
        <taxon>ecological metagenomes</taxon>
    </lineage>
</organism>
<comment type="caution">
    <text evidence="2">The sequence shown here is derived from an EMBL/GenBank/DDBJ whole genome shotgun (WGS) entry which is preliminary data.</text>
</comment>
<evidence type="ECO:0000259" key="1">
    <source>
        <dbReference type="Pfam" id="PF13524"/>
    </source>
</evidence>
<feature type="domain" description="Spore protein YkvP/CgeB glycosyl transferase-like" evidence="1">
    <location>
        <begin position="150"/>
        <end position="288"/>
    </location>
</feature>
<name>X0ST12_9ZZZZ</name>
<dbReference type="Pfam" id="PF13524">
    <property type="entry name" value="Glyco_trans_1_2"/>
    <property type="match status" value="1"/>
</dbReference>